<dbReference type="AlphaFoldDB" id="A0A090KTH0"/>
<proteinExistence type="inferred from homology"/>
<sequence>MLKKESAFTLIEMMIVLFVITILLLITIPNVTKHQKNISNKGCEGLENMVQAEIQAYQIDHNKLPASIDDLKNGYLKEEPVCPDGRKIVISNGDAVIKE</sequence>
<dbReference type="InterPro" id="IPR016940">
    <property type="entry name" value="ComGC"/>
</dbReference>
<evidence type="ECO:0000256" key="9">
    <source>
        <dbReference type="ARBA" id="ARBA00043982"/>
    </source>
</evidence>
<comment type="subcellular location">
    <subcellularLocation>
        <location evidence="1">Cell membrane</location>
        <topology evidence="1">Single-pass membrane protein</topology>
    </subcellularLocation>
    <subcellularLocation>
        <location evidence="2">Cell surface</location>
    </subcellularLocation>
</comment>
<dbReference type="RefSeq" id="WP_034771010.1">
    <property type="nucleotide sequence ID" value="NZ_CCRF01000064.1"/>
</dbReference>
<dbReference type="InterPro" id="IPR012902">
    <property type="entry name" value="N_methyl_site"/>
</dbReference>
<keyword evidence="6 10" id="KW-1133">Transmembrane helix</keyword>
<evidence type="ECO:0000256" key="1">
    <source>
        <dbReference type="ARBA" id="ARBA00004162"/>
    </source>
</evidence>
<dbReference type="NCBIfam" id="TIGR02532">
    <property type="entry name" value="IV_pilin_GFxxxE"/>
    <property type="match status" value="1"/>
</dbReference>
<keyword evidence="12" id="KW-1185">Reference proteome</keyword>
<comment type="function">
    <text evidence="10">Required for transformation and DNA binding.</text>
</comment>
<evidence type="ECO:0000313" key="12">
    <source>
        <dbReference type="Proteomes" id="UP000040576"/>
    </source>
</evidence>
<protein>
    <recommendedName>
        <fullName evidence="10">ComG operon protein 3</fullName>
    </recommendedName>
</protein>
<comment type="subunit">
    <text evidence="10">Homodimer.</text>
</comment>
<evidence type="ECO:0000313" key="11">
    <source>
        <dbReference type="EMBL" id="CEE02019.1"/>
    </source>
</evidence>
<dbReference type="NCBIfam" id="NF040999">
    <property type="entry name" value="pilin_ComGC"/>
    <property type="match status" value="1"/>
</dbReference>
<dbReference type="GO" id="GO:0005886">
    <property type="term" value="C:plasma membrane"/>
    <property type="evidence" value="ECO:0007669"/>
    <property type="project" value="UniProtKB-SubCell"/>
</dbReference>
<keyword evidence="4" id="KW-0488">Methylation</keyword>
<keyword evidence="5 10" id="KW-0812">Transmembrane</keyword>
<comment type="similarity">
    <text evidence="9 10">Belongs to the ComGC family.</text>
</comment>
<dbReference type="GO" id="GO:0030420">
    <property type="term" value="P:establishment of competence for transformation"/>
    <property type="evidence" value="ECO:0007669"/>
    <property type="project" value="UniProtKB-UniRule"/>
</dbReference>
<dbReference type="EMBL" id="CCRF01000064">
    <property type="protein sequence ID" value="CEE02019.1"/>
    <property type="molecule type" value="Genomic_DNA"/>
</dbReference>
<organism evidence="11 12">
    <name type="scientific">Caldibacillus thermoamylovorans</name>
    <dbReference type="NCBI Taxonomy" id="35841"/>
    <lineage>
        <taxon>Bacteria</taxon>
        <taxon>Bacillati</taxon>
        <taxon>Bacillota</taxon>
        <taxon>Bacilli</taxon>
        <taxon>Bacillales</taxon>
        <taxon>Bacillaceae</taxon>
        <taxon>Caldibacillus</taxon>
    </lineage>
</organism>
<evidence type="ECO:0000256" key="3">
    <source>
        <dbReference type="ARBA" id="ARBA00022475"/>
    </source>
</evidence>
<keyword evidence="7 10" id="KW-0472">Membrane</keyword>
<gene>
    <name evidence="11" type="ORF">BT1A1_2198</name>
</gene>
<keyword evidence="10" id="KW-0813">Transport</keyword>
<dbReference type="Pfam" id="PF07963">
    <property type="entry name" value="N_methyl"/>
    <property type="match status" value="1"/>
</dbReference>
<accession>A0A090KTH0</accession>
<feature type="transmembrane region" description="Helical" evidence="10">
    <location>
        <begin position="6"/>
        <end position="28"/>
    </location>
</feature>
<evidence type="ECO:0000256" key="2">
    <source>
        <dbReference type="ARBA" id="ARBA00004241"/>
    </source>
</evidence>
<reference evidence="11 12" key="1">
    <citation type="submission" date="2014-07" db="EMBL/GenBank/DDBJ databases">
        <authorList>
            <person name="Wibberg Daniel"/>
        </authorList>
    </citation>
    <scope>NUCLEOTIDE SEQUENCE [LARGE SCALE GENOMIC DNA]</scope>
</reference>
<dbReference type="Gene3D" id="3.30.700.10">
    <property type="entry name" value="Glycoprotein, Type 4 Pilin"/>
    <property type="match status" value="1"/>
</dbReference>
<evidence type="ECO:0000256" key="5">
    <source>
        <dbReference type="ARBA" id="ARBA00022692"/>
    </source>
</evidence>
<dbReference type="PIRSF" id="PIRSF029928">
    <property type="entry name" value="Late_competence_ComGC"/>
    <property type="match status" value="1"/>
</dbReference>
<evidence type="ECO:0000256" key="10">
    <source>
        <dbReference type="PIRNR" id="PIRNR029928"/>
    </source>
</evidence>
<evidence type="ECO:0000256" key="6">
    <source>
        <dbReference type="ARBA" id="ARBA00022989"/>
    </source>
</evidence>
<keyword evidence="3 10" id="KW-1003">Cell membrane</keyword>
<dbReference type="Proteomes" id="UP000040576">
    <property type="component" value="Unassembled WGS sequence"/>
</dbReference>
<name>A0A090KTH0_9BACI</name>
<dbReference type="InterPro" id="IPR045584">
    <property type="entry name" value="Pilin-like"/>
</dbReference>
<evidence type="ECO:0000256" key="4">
    <source>
        <dbReference type="ARBA" id="ARBA00022481"/>
    </source>
</evidence>
<dbReference type="SUPFAM" id="SSF54523">
    <property type="entry name" value="Pili subunits"/>
    <property type="match status" value="1"/>
</dbReference>
<dbReference type="GO" id="GO:0009986">
    <property type="term" value="C:cell surface"/>
    <property type="evidence" value="ECO:0007669"/>
    <property type="project" value="UniProtKB-SubCell"/>
</dbReference>
<evidence type="ECO:0000256" key="7">
    <source>
        <dbReference type="ARBA" id="ARBA00023136"/>
    </source>
</evidence>
<keyword evidence="8 10" id="KW-0178">Competence</keyword>
<evidence type="ECO:0000256" key="8">
    <source>
        <dbReference type="ARBA" id="ARBA00023287"/>
    </source>
</evidence>